<dbReference type="EMBL" id="HBJA01072409">
    <property type="protein sequence ID" value="CAE0814334.1"/>
    <property type="molecule type" value="Transcribed_RNA"/>
</dbReference>
<feature type="region of interest" description="Disordered" evidence="1">
    <location>
        <begin position="1"/>
        <end position="33"/>
    </location>
</feature>
<dbReference type="AlphaFoldDB" id="A0A6T2BDX4"/>
<feature type="compositionally biased region" description="Polar residues" evidence="1">
    <location>
        <begin position="12"/>
        <end position="33"/>
    </location>
</feature>
<gene>
    <name evidence="2" type="ORF">EGYM00163_LOCUS25488</name>
    <name evidence="3" type="ORF">EGYM00163_LOCUS25489</name>
</gene>
<sequence>MLRLQDDGVQTEVRQQHASTAVNRQPPSVAHQSSVNCNPTLEDLWLLNWGTTPARTGCAGDRDRTCYAVGQRAPIAADLKIAHLMHLIRGFGPVRRPDAQCCPPAKNNKFDSEDSTTCGKKCFSFEPVMRRVYSPHPNPFSWEGRRFG</sequence>
<organism evidence="2">
    <name type="scientific">Eutreptiella gymnastica</name>
    <dbReference type="NCBI Taxonomy" id="73025"/>
    <lineage>
        <taxon>Eukaryota</taxon>
        <taxon>Discoba</taxon>
        <taxon>Euglenozoa</taxon>
        <taxon>Euglenida</taxon>
        <taxon>Spirocuta</taxon>
        <taxon>Euglenophyceae</taxon>
        <taxon>Eutreptiales</taxon>
        <taxon>Eutreptiaceae</taxon>
        <taxon>Eutreptiella</taxon>
    </lineage>
</organism>
<protein>
    <submittedName>
        <fullName evidence="2">Uncharacterized protein</fullName>
    </submittedName>
</protein>
<name>A0A6T2BDX4_9EUGL</name>
<reference evidence="2" key="1">
    <citation type="submission" date="2021-01" db="EMBL/GenBank/DDBJ databases">
        <authorList>
            <person name="Corre E."/>
            <person name="Pelletier E."/>
            <person name="Niang G."/>
            <person name="Scheremetjew M."/>
            <person name="Finn R."/>
            <person name="Kale V."/>
            <person name="Holt S."/>
            <person name="Cochrane G."/>
            <person name="Meng A."/>
            <person name="Brown T."/>
            <person name="Cohen L."/>
        </authorList>
    </citation>
    <scope>NUCLEOTIDE SEQUENCE</scope>
    <source>
        <strain evidence="2">CCMP1594</strain>
    </source>
</reference>
<proteinExistence type="predicted"/>
<evidence type="ECO:0000313" key="3">
    <source>
        <dbReference type="EMBL" id="CAE0814335.1"/>
    </source>
</evidence>
<evidence type="ECO:0000256" key="1">
    <source>
        <dbReference type="SAM" id="MobiDB-lite"/>
    </source>
</evidence>
<dbReference type="EMBL" id="HBJA01072410">
    <property type="protein sequence ID" value="CAE0814335.1"/>
    <property type="molecule type" value="Transcribed_RNA"/>
</dbReference>
<accession>A0A6T2BDX4</accession>
<evidence type="ECO:0000313" key="2">
    <source>
        <dbReference type="EMBL" id="CAE0814334.1"/>
    </source>
</evidence>